<evidence type="ECO:0000313" key="4">
    <source>
        <dbReference type="WBParaSite" id="ASIM_0000040601-mRNA-1"/>
    </source>
</evidence>
<evidence type="ECO:0000313" key="2">
    <source>
        <dbReference type="EMBL" id="VDK17580.1"/>
    </source>
</evidence>
<accession>A0A0M3IYS7</accession>
<reference evidence="4" key="1">
    <citation type="submission" date="2017-02" db="UniProtKB">
        <authorList>
            <consortium name="WormBaseParasite"/>
        </authorList>
    </citation>
    <scope>IDENTIFICATION</scope>
</reference>
<keyword evidence="3" id="KW-1185">Reference proteome</keyword>
<sequence length="100" mass="11636">MNDDAYIERIYKFLLPAEICFMCCDTFEGVMIRDELLCSQPSKDCIVIQNAVQRKFGRSFETIIALKDFVSLSSYEGNLRCKFVKDGKYFYSYATPVQVR</sequence>
<dbReference type="OrthoDB" id="5856491at2759"/>
<dbReference type="InterPro" id="IPR007284">
    <property type="entry name" value="Ground-like_dom"/>
</dbReference>
<dbReference type="Pfam" id="PF04155">
    <property type="entry name" value="Ground-like"/>
    <property type="match status" value="1"/>
</dbReference>
<organism evidence="4">
    <name type="scientific">Anisakis simplex</name>
    <name type="common">Herring worm</name>
    <dbReference type="NCBI Taxonomy" id="6269"/>
    <lineage>
        <taxon>Eukaryota</taxon>
        <taxon>Metazoa</taxon>
        <taxon>Ecdysozoa</taxon>
        <taxon>Nematoda</taxon>
        <taxon>Chromadorea</taxon>
        <taxon>Rhabditida</taxon>
        <taxon>Spirurina</taxon>
        <taxon>Ascaridomorpha</taxon>
        <taxon>Ascaridoidea</taxon>
        <taxon>Anisakidae</taxon>
        <taxon>Anisakis</taxon>
        <taxon>Anisakis simplex complex</taxon>
    </lineage>
</organism>
<name>A0A0M3IYS7_ANISI</name>
<proteinExistence type="predicted"/>
<evidence type="ECO:0000313" key="3">
    <source>
        <dbReference type="Proteomes" id="UP000267096"/>
    </source>
</evidence>
<dbReference type="AlphaFoldDB" id="A0A0M3IYS7"/>
<gene>
    <name evidence="2" type="ORF">ASIM_LOCUS310</name>
</gene>
<dbReference type="WBParaSite" id="ASIM_0000040601-mRNA-1">
    <property type="protein sequence ID" value="ASIM_0000040601-mRNA-1"/>
    <property type="gene ID" value="ASIM_0000040601"/>
</dbReference>
<reference evidence="2 3" key="2">
    <citation type="submission" date="2018-11" db="EMBL/GenBank/DDBJ databases">
        <authorList>
            <consortium name="Pathogen Informatics"/>
        </authorList>
    </citation>
    <scope>NUCLEOTIDE SEQUENCE [LARGE SCALE GENOMIC DNA]</scope>
</reference>
<dbReference type="Proteomes" id="UP000267096">
    <property type="component" value="Unassembled WGS sequence"/>
</dbReference>
<dbReference type="EMBL" id="UYRR01000157">
    <property type="protein sequence ID" value="VDK17580.1"/>
    <property type="molecule type" value="Genomic_DNA"/>
</dbReference>
<feature type="domain" description="Ground-like" evidence="1">
    <location>
        <begin position="42"/>
        <end position="93"/>
    </location>
</feature>
<protein>
    <submittedName>
        <fullName evidence="4">Ground-like domain-containing protein</fullName>
    </submittedName>
</protein>
<evidence type="ECO:0000259" key="1">
    <source>
        <dbReference type="Pfam" id="PF04155"/>
    </source>
</evidence>